<dbReference type="InterPro" id="IPR005149">
    <property type="entry name" value="Tscrpt_reg_PadR_N"/>
</dbReference>
<evidence type="ECO:0000259" key="1">
    <source>
        <dbReference type="Pfam" id="PF03551"/>
    </source>
</evidence>
<gene>
    <name evidence="3" type="ORF">NCTC11391_00532</name>
</gene>
<dbReference type="RefSeq" id="WP_002999074.1">
    <property type="nucleotide sequence ID" value="NZ_UHFA01000002.1"/>
</dbReference>
<dbReference type="InterPro" id="IPR036390">
    <property type="entry name" value="WH_DNA-bd_sf"/>
</dbReference>
<dbReference type="Pfam" id="PF03551">
    <property type="entry name" value="PadR"/>
    <property type="match status" value="1"/>
</dbReference>
<dbReference type="Gene3D" id="1.10.10.10">
    <property type="entry name" value="Winged helix-like DNA-binding domain superfamily/Winged helix DNA-binding domain"/>
    <property type="match status" value="1"/>
</dbReference>
<dbReference type="EMBL" id="UHFA01000002">
    <property type="protein sequence ID" value="SUN35505.1"/>
    <property type="molecule type" value="Genomic_DNA"/>
</dbReference>
<accession>A0A380JBN7</accession>
<dbReference type="InterPro" id="IPR036388">
    <property type="entry name" value="WH-like_DNA-bd_sf"/>
</dbReference>
<evidence type="ECO:0000313" key="4">
    <source>
        <dbReference type="Proteomes" id="UP000254082"/>
    </source>
</evidence>
<organism evidence="3 4">
    <name type="scientific">Streptococcus downei MFe28</name>
    <dbReference type="NCBI Taxonomy" id="764290"/>
    <lineage>
        <taxon>Bacteria</taxon>
        <taxon>Bacillati</taxon>
        <taxon>Bacillota</taxon>
        <taxon>Bacilli</taxon>
        <taxon>Lactobacillales</taxon>
        <taxon>Streptococcaceae</taxon>
        <taxon>Streptococcus</taxon>
    </lineage>
</organism>
<dbReference type="Gene3D" id="6.10.140.1570">
    <property type="match status" value="1"/>
</dbReference>
<dbReference type="AlphaFoldDB" id="A0A380JBN7"/>
<feature type="domain" description="Transcription regulator PadR C-terminal" evidence="2">
    <location>
        <begin position="92"/>
        <end position="172"/>
    </location>
</feature>
<dbReference type="Proteomes" id="UP000254082">
    <property type="component" value="Unassembled WGS sequence"/>
</dbReference>
<dbReference type="PANTHER" id="PTHR43252">
    <property type="entry name" value="TRANSCRIPTIONAL REGULATOR YQJI"/>
    <property type="match status" value="1"/>
</dbReference>
<proteinExistence type="predicted"/>
<sequence>MKGRDVILGILSRKERTGYDIKNILETQLSYFYDGTYGMIYPTLRKLEAEGKIKKEIVIQEGRPNKNVFAITEAGREEFAAYFESDVDVETVKSDLLMRLFFAPDLSKENLQPLLTEGIARKEERIQQLQDNLQAWQGEGGLTSTQEITIKYGLAYYQATKQVLEAALKDLEK</sequence>
<name>A0A380JBN7_STRDO</name>
<reference evidence="3 4" key="1">
    <citation type="submission" date="2018-06" db="EMBL/GenBank/DDBJ databases">
        <authorList>
            <consortium name="Pathogen Informatics"/>
            <person name="Doyle S."/>
        </authorList>
    </citation>
    <scope>NUCLEOTIDE SEQUENCE [LARGE SCALE GENOMIC DNA]</scope>
    <source>
        <strain evidence="4">NCTC 11391</strain>
    </source>
</reference>
<keyword evidence="4" id="KW-1185">Reference proteome</keyword>
<dbReference type="OrthoDB" id="9783723at2"/>
<dbReference type="SUPFAM" id="SSF46785">
    <property type="entry name" value="Winged helix' DNA-binding domain"/>
    <property type="match status" value="1"/>
</dbReference>
<dbReference type="PANTHER" id="PTHR43252:SF6">
    <property type="entry name" value="NEGATIVE TRANSCRIPTION REGULATOR PADR"/>
    <property type="match status" value="1"/>
</dbReference>
<evidence type="ECO:0000259" key="2">
    <source>
        <dbReference type="Pfam" id="PF10400"/>
    </source>
</evidence>
<dbReference type="InterPro" id="IPR018309">
    <property type="entry name" value="Tscrpt_reg_PadR_C"/>
</dbReference>
<evidence type="ECO:0000313" key="3">
    <source>
        <dbReference type="EMBL" id="SUN35505.1"/>
    </source>
</evidence>
<dbReference type="Pfam" id="PF10400">
    <property type="entry name" value="Vir_act_alpha_C"/>
    <property type="match status" value="1"/>
</dbReference>
<feature type="domain" description="Transcription regulator PadR N-terminal" evidence="1">
    <location>
        <begin position="7"/>
        <end position="80"/>
    </location>
</feature>
<protein>
    <submittedName>
        <fullName evidence="3">Putative transcriptional regulator, PadR family</fullName>
    </submittedName>
</protein>